<dbReference type="InterPro" id="IPR015500">
    <property type="entry name" value="Peptidase_S8_subtilisin-rel"/>
</dbReference>
<evidence type="ECO:0000256" key="1">
    <source>
        <dbReference type="ARBA" id="ARBA00022670"/>
    </source>
</evidence>
<reference evidence="4 5" key="1">
    <citation type="submission" date="2018-05" db="EMBL/GenBank/DDBJ databases">
        <title>Abyssibacter profundi OUC007T gen. nov., sp. nov, a marine bacterium isolated from seawater of the Mariana Trench.</title>
        <authorList>
            <person name="Zhou S."/>
        </authorList>
    </citation>
    <scope>NUCLEOTIDE SEQUENCE [LARGE SCALE GENOMIC DNA]</scope>
    <source>
        <strain evidence="4 5">OUC007</strain>
    </source>
</reference>
<keyword evidence="1" id="KW-0645">Protease</keyword>
<keyword evidence="2" id="KW-0378">Hydrolase</keyword>
<accession>A0A363ULT1</accession>
<comment type="caution">
    <text evidence="4">The sequence shown here is derived from an EMBL/GenBank/DDBJ whole genome shotgun (WGS) entry which is preliminary data.</text>
</comment>
<protein>
    <recommendedName>
        <fullName evidence="6">Peptidase S8/S53 domain-containing protein</fullName>
    </recommendedName>
</protein>
<dbReference type="AlphaFoldDB" id="A0A363ULT1"/>
<keyword evidence="3" id="KW-0720">Serine protease</keyword>
<evidence type="ECO:0008006" key="6">
    <source>
        <dbReference type="Google" id="ProtNLM"/>
    </source>
</evidence>
<dbReference type="EMBL" id="QEQK01000005">
    <property type="protein sequence ID" value="PWN56371.1"/>
    <property type="molecule type" value="Genomic_DNA"/>
</dbReference>
<organism evidence="4 5">
    <name type="scientific">Abyssibacter profundi</name>
    <dbReference type="NCBI Taxonomy" id="2182787"/>
    <lineage>
        <taxon>Bacteria</taxon>
        <taxon>Pseudomonadati</taxon>
        <taxon>Pseudomonadota</taxon>
        <taxon>Gammaproteobacteria</taxon>
        <taxon>Chromatiales</taxon>
        <taxon>Oceanococcaceae</taxon>
        <taxon>Abyssibacter</taxon>
    </lineage>
</organism>
<keyword evidence="5" id="KW-1185">Reference proteome</keyword>
<proteinExistence type="predicted"/>
<gene>
    <name evidence="4" type="ORF">DEH80_05895</name>
</gene>
<dbReference type="PROSITE" id="PS00138">
    <property type="entry name" value="SUBTILASE_SER"/>
    <property type="match status" value="1"/>
</dbReference>
<evidence type="ECO:0000256" key="3">
    <source>
        <dbReference type="ARBA" id="ARBA00022825"/>
    </source>
</evidence>
<name>A0A363ULT1_9GAMM</name>
<dbReference type="InterPro" id="IPR036852">
    <property type="entry name" value="Peptidase_S8/S53_dom_sf"/>
</dbReference>
<dbReference type="GO" id="GO:0006508">
    <property type="term" value="P:proteolysis"/>
    <property type="evidence" value="ECO:0007669"/>
    <property type="project" value="UniProtKB-KW"/>
</dbReference>
<evidence type="ECO:0000313" key="5">
    <source>
        <dbReference type="Proteomes" id="UP000251800"/>
    </source>
</evidence>
<evidence type="ECO:0000313" key="4">
    <source>
        <dbReference type="EMBL" id="PWN56371.1"/>
    </source>
</evidence>
<dbReference type="PRINTS" id="PR00723">
    <property type="entry name" value="SUBTILISIN"/>
</dbReference>
<dbReference type="SUPFAM" id="SSF52743">
    <property type="entry name" value="Subtilisin-like"/>
    <property type="match status" value="1"/>
</dbReference>
<sequence>MGFTVIDSTFRTLLAIACGLILSACSEQDADSGEPARVVVTVVDTSINLYHDFFYADSSIYPGVAPSSVTPAVLMELGVASDNHVTLTRSGDIDADKVADAAFWDRVEHGTPYWFTGTNVVAVSFCEEPFVPLQPDVDKSPHGTGVSASVLKANPEAVILFVESCAEPEPHEMTYALEHPAVDMMAFSYNLGLPITETGAYRAVVELGKLMFQAAGNFLVPVEYQGGPGSWWTIGVSGIDEAANGQSSTGALLPDFIAGFTDTLPFCNDCESELVPIGGTSISTPHATGLASKVLLEARRQVGHRGGIDLGAGDDAPAMVVAGDLRITNWDLRRALEEAAFVDYDPDDYVAPEPEIDFLPISALPINPVAPWLQLAWGHLTTEPSKGVVDETLAHLGFGSPTRSKDPGYCDYMAQQMRRRQAYGDLRGQATGEVVPAPNPYRFCDERQASAD</sequence>
<dbReference type="GO" id="GO:0004252">
    <property type="term" value="F:serine-type endopeptidase activity"/>
    <property type="evidence" value="ECO:0007669"/>
    <property type="project" value="InterPro"/>
</dbReference>
<dbReference type="Gene3D" id="3.40.50.200">
    <property type="entry name" value="Peptidase S8/S53 domain"/>
    <property type="match status" value="1"/>
</dbReference>
<evidence type="ECO:0000256" key="2">
    <source>
        <dbReference type="ARBA" id="ARBA00022801"/>
    </source>
</evidence>
<dbReference type="Proteomes" id="UP000251800">
    <property type="component" value="Unassembled WGS sequence"/>
</dbReference>
<dbReference type="CDD" id="cd00306">
    <property type="entry name" value="Peptidases_S8_S53"/>
    <property type="match status" value="1"/>
</dbReference>
<dbReference type="InterPro" id="IPR023828">
    <property type="entry name" value="Peptidase_S8_Ser-AS"/>
</dbReference>